<dbReference type="RefSeq" id="WP_054493608.1">
    <property type="nucleotide sequence ID" value="NZ_BBZA01000194.1"/>
</dbReference>
<feature type="transmembrane region" description="Helical" evidence="9">
    <location>
        <begin position="6"/>
        <end position="29"/>
    </location>
</feature>
<feature type="transmembrane region" description="Helical" evidence="9">
    <location>
        <begin position="142"/>
        <end position="159"/>
    </location>
</feature>
<evidence type="ECO:0000256" key="4">
    <source>
        <dbReference type="ARBA" id="ARBA00022692"/>
    </source>
</evidence>
<dbReference type="Proteomes" id="UP000037784">
    <property type="component" value="Unassembled WGS sequence"/>
</dbReference>
<keyword evidence="5" id="KW-0029">Amino-acid transport</keyword>
<dbReference type="InParanoid" id="A0A0M8K9U8"/>
<evidence type="ECO:0000256" key="9">
    <source>
        <dbReference type="SAM" id="Phobius"/>
    </source>
</evidence>
<dbReference type="EMBL" id="BBZA01000194">
    <property type="protein sequence ID" value="GAP63821.1"/>
    <property type="molecule type" value="Genomic_DNA"/>
</dbReference>
<sequence length="290" mass="30626">MDKFLQLTITGLSMGMIYALVALGFVVIYKSSDVINFAQGELLMFGAYLTFAFVAQFGLPWTLGVLLTLIAAAFVGVLAETFVLRPLIGEPVISMIMATIGLSSVLRAIINAVWGPVPRQFPGFIPTTVVQIGGASIGMDRLIAIGVALVFLVAFTLFFRYTREGIAMRAIADDQQAALSMGISIKRVFAIAWGIAGISAAVAGIILANIVGVSGDIGILGLRVFPVVILGGLDSIPGAIIGGIVIGLLEFYTGGYIGEGLNLIVPFIVLIVVLMVRPYGLFGKEIIERV</sequence>
<dbReference type="AlphaFoldDB" id="A0A0M8K9U8"/>
<dbReference type="InterPro" id="IPR052157">
    <property type="entry name" value="BCAA_transport_permease"/>
</dbReference>
<comment type="subcellular location">
    <subcellularLocation>
        <location evidence="1">Cell membrane</location>
        <topology evidence="1">Multi-pass membrane protein</topology>
    </subcellularLocation>
</comment>
<feature type="transmembrane region" description="Helical" evidence="9">
    <location>
        <begin position="261"/>
        <end position="280"/>
    </location>
</feature>
<reference evidence="12" key="3">
    <citation type="submission" date="2015-08" db="EMBL/GenBank/DDBJ databases">
        <title>Draft Genome Sequence of a Heterotrophic Facultative Anaerobic Bacterium Ardenticatena maritima Strain 110S.</title>
        <authorList>
            <person name="Kawaichi S."/>
            <person name="Yoshida T."/>
            <person name="Sako Y."/>
            <person name="Nakamura R."/>
        </authorList>
    </citation>
    <scope>NUCLEOTIDE SEQUENCE [LARGE SCALE GENOMIC DNA]</scope>
    <source>
        <strain evidence="12">110S</strain>
    </source>
</reference>
<protein>
    <submittedName>
        <fullName evidence="11">ABC transporter permease</fullName>
    </submittedName>
    <submittedName>
        <fullName evidence="10">Branched-chain amino acid transport system permease protein</fullName>
    </submittedName>
</protein>
<dbReference type="STRING" id="872965.SE16_00675"/>
<evidence type="ECO:0000256" key="6">
    <source>
        <dbReference type="ARBA" id="ARBA00022989"/>
    </source>
</evidence>
<dbReference type="EMBL" id="LGKN01000003">
    <property type="protein sequence ID" value="KPL89092.1"/>
    <property type="molecule type" value="Genomic_DNA"/>
</dbReference>
<dbReference type="OrthoDB" id="9807115at2"/>
<feature type="transmembrane region" description="Helical" evidence="9">
    <location>
        <begin position="65"/>
        <end position="84"/>
    </location>
</feature>
<name>A0A0M8K9U8_9CHLR</name>
<evidence type="ECO:0000256" key="1">
    <source>
        <dbReference type="ARBA" id="ARBA00004651"/>
    </source>
</evidence>
<dbReference type="GO" id="GO:0006865">
    <property type="term" value="P:amino acid transport"/>
    <property type="evidence" value="ECO:0007669"/>
    <property type="project" value="UniProtKB-KW"/>
</dbReference>
<gene>
    <name evidence="10" type="primary">livH</name>
    <name evidence="10" type="ORF">ARMA_2244</name>
    <name evidence="11" type="ORF">SE16_00675</name>
</gene>
<comment type="caution">
    <text evidence="10">The sequence shown here is derived from an EMBL/GenBank/DDBJ whole genome shotgun (WGS) entry which is preliminary data.</text>
</comment>
<feature type="transmembrane region" description="Helical" evidence="9">
    <location>
        <begin position="96"/>
        <end position="114"/>
    </location>
</feature>
<dbReference type="PANTHER" id="PTHR11795">
    <property type="entry name" value="BRANCHED-CHAIN AMINO ACID TRANSPORT SYSTEM PERMEASE PROTEIN LIVH"/>
    <property type="match status" value="1"/>
</dbReference>
<evidence type="ECO:0000256" key="7">
    <source>
        <dbReference type="ARBA" id="ARBA00023136"/>
    </source>
</evidence>
<accession>A0A0M8K9U8</accession>
<keyword evidence="2" id="KW-0813">Transport</keyword>
<evidence type="ECO:0000313" key="12">
    <source>
        <dbReference type="Proteomes" id="UP000037784"/>
    </source>
</evidence>
<keyword evidence="3" id="KW-1003">Cell membrane</keyword>
<proteinExistence type="inferred from homology"/>
<reference evidence="11 13" key="2">
    <citation type="submission" date="2015-07" db="EMBL/GenBank/DDBJ databases">
        <title>Whole genome sequence of Ardenticatena maritima DSM 23922.</title>
        <authorList>
            <person name="Hemp J."/>
            <person name="Ward L.M."/>
            <person name="Pace L.A."/>
            <person name="Fischer W.W."/>
        </authorList>
    </citation>
    <scope>NUCLEOTIDE SEQUENCE [LARGE SCALE GENOMIC DNA]</scope>
    <source>
        <strain evidence="11 13">110S</strain>
    </source>
</reference>
<reference evidence="10 12" key="1">
    <citation type="journal article" date="2015" name="Genome Announc.">
        <title>Draft Genome Sequence of a Heterotrophic Facultative Anaerobic Thermophilic Bacterium, Ardenticatena maritima Strain 110ST.</title>
        <authorList>
            <person name="Kawaichi S."/>
            <person name="Yoshida T."/>
            <person name="Sako Y."/>
            <person name="Nakamura R."/>
        </authorList>
    </citation>
    <scope>NUCLEOTIDE SEQUENCE [LARGE SCALE GENOMIC DNA]</scope>
    <source>
        <strain evidence="10 12">110S</strain>
    </source>
</reference>
<evidence type="ECO:0000256" key="8">
    <source>
        <dbReference type="ARBA" id="ARBA00037998"/>
    </source>
</evidence>
<dbReference type="Pfam" id="PF02653">
    <property type="entry name" value="BPD_transp_2"/>
    <property type="match status" value="1"/>
</dbReference>
<evidence type="ECO:0000313" key="13">
    <source>
        <dbReference type="Proteomes" id="UP000050502"/>
    </source>
</evidence>
<evidence type="ECO:0000256" key="2">
    <source>
        <dbReference type="ARBA" id="ARBA00022448"/>
    </source>
</evidence>
<dbReference type="PATRIC" id="fig|872965.6.peg.73"/>
<dbReference type="Proteomes" id="UP000050502">
    <property type="component" value="Unassembled WGS sequence"/>
</dbReference>
<evidence type="ECO:0000313" key="10">
    <source>
        <dbReference type="EMBL" id="GAP63821.1"/>
    </source>
</evidence>
<keyword evidence="12" id="KW-1185">Reference proteome</keyword>
<comment type="similarity">
    <text evidence="8">Belongs to the binding-protein-dependent transport system permease family. LivHM subfamily.</text>
</comment>
<dbReference type="GO" id="GO:0022857">
    <property type="term" value="F:transmembrane transporter activity"/>
    <property type="evidence" value="ECO:0007669"/>
    <property type="project" value="InterPro"/>
</dbReference>
<evidence type="ECO:0000256" key="3">
    <source>
        <dbReference type="ARBA" id="ARBA00022475"/>
    </source>
</evidence>
<dbReference type="GO" id="GO:0005886">
    <property type="term" value="C:plasma membrane"/>
    <property type="evidence" value="ECO:0007669"/>
    <property type="project" value="UniProtKB-SubCell"/>
</dbReference>
<dbReference type="CDD" id="cd06582">
    <property type="entry name" value="TM_PBP1_LivH_like"/>
    <property type="match status" value="1"/>
</dbReference>
<keyword evidence="6 9" id="KW-1133">Transmembrane helix</keyword>
<evidence type="ECO:0000256" key="5">
    <source>
        <dbReference type="ARBA" id="ARBA00022970"/>
    </source>
</evidence>
<organism evidence="10 12">
    <name type="scientific">Ardenticatena maritima</name>
    <dbReference type="NCBI Taxonomy" id="872965"/>
    <lineage>
        <taxon>Bacteria</taxon>
        <taxon>Bacillati</taxon>
        <taxon>Chloroflexota</taxon>
        <taxon>Ardenticatenia</taxon>
        <taxon>Ardenticatenales</taxon>
        <taxon>Ardenticatenaceae</taxon>
        <taxon>Ardenticatena</taxon>
    </lineage>
</organism>
<dbReference type="InterPro" id="IPR001851">
    <property type="entry name" value="ABC_transp_permease"/>
</dbReference>
<keyword evidence="4 9" id="KW-0812">Transmembrane</keyword>
<feature type="transmembrane region" description="Helical" evidence="9">
    <location>
        <begin position="188"/>
        <end position="212"/>
    </location>
</feature>
<keyword evidence="7 9" id="KW-0472">Membrane</keyword>
<evidence type="ECO:0000313" key="11">
    <source>
        <dbReference type="EMBL" id="KPL89092.1"/>
    </source>
</evidence>
<dbReference type="PANTHER" id="PTHR11795:SF451">
    <property type="entry name" value="ABC TRANSPORTER PERMEASE PROTEIN"/>
    <property type="match status" value="1"/>
</dbReference>
<feature type="transmembrane region" description="Helical" evidence="9">
    <location>
        <begin position="224"/>
        <end position="249"/>
    </location>
</feature>